<dbReference type="STRING" id="1209931.A0A135V2S2"/>
<feature type="compositionally biased region" description="Basic and acidic residues" evidence="1">
    <location>
        <begin position="146"/>
        <end position="165"/>
    </location>
</feature>
<dbReference type="Proteomes" id="UP000070121">
    <property type="component" value="Unassembled WGS sequence"/>
</dbReference>
<proteinExistence type="predicted"/>
<sequence>MSSSAPPQPPTSEAYKTASNPTTRTPTENAAAHDDTADREAVARDAALGRTPFPQSQSRSADDATPSSLGAGVHSSGPVDETERQNTAYVSEGNRGKELENPNVEAEQMATLAEGKVADAVERKSGTQKVPGQEVVNVEFGSGIEEKKKEQQEARDAIKKARSEGLDVDGGIGERS</sequence>
<evidence type="ECO:0000256" key="1">
    <source>
        <dbReference type="SAM" id="MobiDB-lite"/>
    </source>
</evidence>
<dbReference type="AlphaFoldDB" id="A0A135V2S2"/>
<keyword evidence="3" id="KW-1185">Reference proteome</keyword>
<accession>A0A135V2S2</accession>
<evidence type="ECO:0000313" key="3">
    <source>
        <dbReference type="Proteomes" id="UP000070121"/>
    </source>
</evidence>
<feature type="compositionally biased region" description="Pro residues" evidence="1">
    <location>
        <begin position="1"/>
        <end position="10"/>
    </location>
</feature>
<name>A0A135V2S2_9PEZI</name>
<evidence type="ECO:0000313" key="2">
    <source>
        <dbReference type="EMBL" id="KXH66965.1"/>
    </source>
</evidence>
<feature type="region of interest" description="Disordered" evidence="1">
    <location>
        <begin position="146"/>
        <end position="176"/>
    </location>
</feature>
<comment type="caution">
    <text evidence="2">The sequence shown here is derived from an EMBL/GenBank/DDBJ whole genome shotgun (WGS) entry which is preliminary data.</text>
</comment>
<feature type="compositionally biased region" description="Polar residues" evidence="1">
    <location>
        <begin position="17"/>
        <end position="28"/>
    </location>
</feature>
<protein>
    <submittedName>
        <fullName evidence="2">Uncharacterized protein</fullName>
    </submittedName>
</protein>
<reference evidence="2 3" key="1">
    <citation type="submission" date="2014-02" db="EMBL/GenBank/DDBJ databases">
        <title>The genome sequence of Colletotrichum salicis CBS 607.94.</title>
        <authorList>
            <person name="Baroncelli R."/>
            <person name="Thon M.R."/>
        </authorList>
    </citation>
    <scope>NUCLEOTIDE SEQUENCE [LARGE SCALE GENOMIC DNA]</scope>
    <source>
        <strain evidence="2 3">CBS 607.94</strain>
    </source>
</reference>
<gene>
    <name evidence="2" type="ORF">CSAL01_07963</name>
</gene>
<organism evidence="2 3">
    <name type="scientific">Colletotrichum salicis</name>
    <dbReference type="NCBI Taxonomy" id="1209931"/>
    <lineage>
        <taxon>Eukaryota</taxon>
        <taxon>Fungi</taxon>
        <taxon>Dikarya</taxon>
        <taxon>Ascomycota</taxon>
        <taxon>Pezizomycotina</taxon>
        <taxon>Sordariomycetes</taxon>
        <taxon>Hypocreomycetidae</taxon>
        <taxon>Glomerellales</taxon>
        <taxon>Glomerellaceae</taxon>
        <taxon>Colletotrichum</taxon>
        <taxon>Colletotrichum acutatum species complex</taxon>
    </lineage>
</organism>
<dbReference type="OrthoDB" id="3438962at2759"/>
<feature type="compositionally biased region" description="Basic and acidic residues" evidence="1">
    <location>
        <begin position="31"/>
        <end position="43"/>
    </location>
</feature>
<dbReference type="EMBL" id="JFFI01000567">
    <property type="protein sequence ID" value="KXH66965.1"/>
    <property type="molecule type" value="Genomic_DNA"/>
</dbReference>
<feature type="region of interest" description="Disordered" evidence="1">
    <location>
        <begin position="1"/>
        <end position="103"/>
    </location>
</feature>